<dbReference type="GO" id="GO:0052906">
    <property type="term" value="F:tRNA (guanine(37)-N1)-methyltransferase activity"/>
    <property type="evidence" value="ECO:0007669"/>
    <property type="project" value="UniProtKB-UniRule"/>
</dbReference>
<name>A0ABD3N7S1_9STRA</name>
<evidence type="ECO:0000256" key="4">
    <source>
        <dbReference type="ARBA" id="ARBA00022679"/>
    </source>
</evidence>
<comment type="similarity">
    <text evidence="10">Belongs to the TRM5 / TYW2 family.</text>
</comment>
<comment type="function">
    <text evidence="10">Specifically methylates the N1 position of guanosine-37 in various cytoplasmic and mitochondrial tRNAs. Methylation is not dependent on the nature of the nucleoside 5' of the target nucleoside. This is the first step in the biosynthesis of wybutosine (yW), a modified base adjacent to the anticodon of tRNAs and required for accurate decoding.</text>
</comment>
<evidence type="ECO:0000313" key="14">
    <source>
        <dbReference type="Proteomes" id="UP001530293"/>
    </source>
</evidence>
<evidence type="ECO:0000259" key="12">
    <source>
        <dbReference type="PROSITE" id="PS51684"/>
    </source>
</evidence>
<comment type="subcellular location">
    <subcellularLocation>
        <location evidence="10">Mitochondrion matrix</location>
    </subcellularLocation>
    <subcellularLocation>
        <location evidence="10">Nucleus</location>
    </subcellularLocation>
    <subcellularLocation>
        <location evidence="10">Cytoplasm</location>
    </subcellularLocation>
    <text evidence="10">Predominantly in the mitochondria and in the nucleus.</text>
</comment>
<dbReference type="GO" id="GO:0005634">
    <property type="term" value="C:nucleus"/>
    <property type="evidence" value="ECO:0007669"/>
    <property type="project" value="UniProtKB-SubCell"/>
</dbReference>
<dbReference type="InterPro" id="IPR056744">
    <property type="entry name" value="TRM5/TYW2-like_N"/>
</dbReference>
<keyword evidence="6 10" id="KW-0819">tRNA processing</keyword>
<feature type="region of interest" description="Disordered" evidence="11">
    <location>
        <begin position="323"/>
        <end position="343"/>
    </location>
</feature>
<dbReference type="Pfam" id="PF02475">
    <property type="entry name" value="TRM5-TYW2_MTfase"/>
    <property type="match status" value="1"/>
</dbReference>
<dbReference type="Proteomes" id="UP001530293">
    <property type="component" value="Unassembled WGS sequence"/>
</dbReference>
<comment type="caution">
    <text evidence="13">The sequence shown here is derived from an EMBL/GenBank/DDBJ whole genome shotgun (WGS) entry which is preliminary data.</text>
</comment>
<feature type="binding site" evidence="10">
    <location>
        <position position="385"/>
    </location>
    <ligand>
        <name>S-adenosyl-L-methionine</name>
        <dbReference type="ChEBI" id="CHEBI:59789"/>
    </ligand>
</feature>
<evidence type="ECO:0000256" key="9">
    <source>
        <dbReference type="ARBA" id="ARBA00047783"/>
    </source>
</evidence>
<evidence type="ECO:0000313" key="13">
    <source>
        <dbReference type="EMBL" id="KAL3771398.1"/>
    </source>
</evidence>
<sequence length="721" mass="80271">MSSSATLPHYDLPPLKSLPMGIYPPSSYPPPSYFEDNSILIYPAIIIPAKRTGEIQRLLDGLIFSEPKRKSVFPLVEGVDFSTEDVKNCKYNPSRERKIVLRRLGGPSSTLASTREIAGDGKGEVEEDPLLREAMEDALWQDSRVQALLESAKDNDFIANDGVAPLGKLCIRPSYIRLPATPYDLLTVDEVLRRIIPTKIIDDGEAEIGNNDTSTNVIINIKNNLCATNGNPLIEEVPSSFEAAGHIAHLNLREEALPYKYLIGKAILEKNRPRIRLVVNKIGNIENEFRTFPMEILAVADGGDDDGCSGFVETVETLCAGATTTGRDEDGDGNGSSSQPSLPAVQVKIGPQHQSLMEVEVREHGCRFQLDFARVYFNSRLQGEHDRLVQLILQDALQRQQRRKKAMRESEMKDTNNNDYDHGKEYTIVADAMAGVGPFAIPLTSSSSINLSQYRKAKIICHANDLNPISYEYLQKNAKLNKCLPERLFMYNMDARQFIHKMNEDGVDVDHFIMNLPQLGPEFLDAFRGWKFHDNYGSTTTAGKDDADPTQEESPQERRHDCRRRPMIHVHCFGEKARTPEDNIRVERQVQERCESALGCRGCFDAMTSGDSNSVAATANEFAVRIVRDVGPRKNMFCVSFRLPLEVASVKKIMVPSVSNSSMMSLANDVDESAHAGETIDAALAVGDGKRILPSKDIANSREFETKRHKTNGHDMIASSL</sequence>
<dbReference type="Pfam" id="PF25133">
    <property type="entry name" value="TYW2_N_2"/>
    <property type="match status" value="1"/>
</dbReference>
<dbReference type="SUPFAM" id="SSF53335">
    <property type="entry name" value="S-adenosyl-L-methionine-dependent methyltransferases"/>
    <property type="match status" value="1"/>
</dbReference>
<comment type="catalytic activity">
    <reaction evidence="9 10">
        <text>guanosine(37) in tRNA + S-adenosyl-L-methionine = N(1)-methylguanosine(37) in tRNA + S-adenosyl-L-homocysteine + H(+)</text>
        <dbReference type="Rhea" id="RHEA:36899"/>
        <dbReference type="Rhea" id="RHEA-COMP:10145"/>
        <dbReference type="Rhea" id="RHEA-COMP:10147"/>
        <dbReference type="ChEBI" id="CHEBI:15378"/>
        <dbReference type="ChEBI" id="CHEBI:57856"/>
        <dbReference type="ChEBI" id="CHEBI:59789"/>
        <dbReference type="ChEBI" id="CHEBI:73542"/>
        <dbReference type="ChEBI" id="CHEBI:74269"/>
        <dbReference type="EC" id="2.1.1.228"/>
    </reaction>
</comment>
<reference evidence="13 14" key="1">
    <citation type="submission" date="2024-10" db="EMBL/GenBank/DDBJ databases">
        <title>Updated reference genomes for cyclostephanoid diatoms.</title>
        <authorList>
            <person name="Roberts W.R."/>
            <person name="Alverson A.J."/>
        </authorList>
    </citation>
    <scope>NUCLEOTIDE SEQUENCE [LARGE SCALE GENOMIC DNA]</scope>
    <source>
        <strain evidence="13 14">AJA232-27</strain>
    </source>
</reference>
<dbReference type="Gene3D" id="3.40.50.150">
    <property type="entry name" value="Vaccinia Virus protein VP39"/>
    <property type="match status" value="1"/>
</dbReference>
<feature type="region of interest" description="Disordered" evidence="11">
    <location>
        <begin position="539"/>
        <end position="561"/>
    </location>
</feature>
<evidence type="ECO:0000256" key="11">
    <source>
        <dbReference type="SAM" id="MobiDB-lite"/>
    </source>
</evidence>
<comment type="subunit">
    <text evidence="10">Monomer.</text>
</comment>
<dbReference type="FunFam" id="3.30.300.110:FF:000001">
    <property type="entry name" value="tRNA (guanine(37)-N1)-methyltransferase"/>
    <property type="match status" value="1"/>
</dbReference>
<evidence type="ECO:0000256" key="3">
    <source>
        <dbReference type="ARBA" id="ARBA00022603"/>
    </source>
</evidence>
<keyword evidence="7 10" id="KW-0496">Mitochondrion</keyword>
<evidence type="ECO:0000256" key="1">
    <source>
        <dbReference type="ARBA" id="ARBA00009775"/>
    </source>
</evidence>
<feature type="binding site" evidence="10">
    <location>
        <begin position="494"/>
        <end position="495"/>
    </location>
    <ligand>
        <name>S-adenosyl-L-methionine</name>
        <dbReference type="ChEBI" id="CHEBI:59789"/>
    </ligand>
</feature>
<keyword evidence="8 10" id="KW-0539">Nucleus</keyword>
<dbReference type="InterPro" id="IPR025792">
    <property type="entry name" value="tRNA_Gua_MeTrfase_euk"/>
</dbReference>
<dbReference type="Gene3D" id="3.30.300.110">
    <property type="entry name" value="Met-10+ protein-like domains"/>
    <property type="match status" value="1"/>
</dbReference>
<gene>
    <name evidence="13" type="ORF">ACHAWU_004671</name>
</gene>
<dbReference type="InterPro" id="IPR029063">
    <property type="entry name" value="SAM-dependent_MTases_sf"/>
</dbReference>
<dbReference type="InterPro" id="IPR030382">
    <property type="entry name" value="MeTrfase_TRM5/TYW2"/>
</dbReference>
<dbReference type="AlphaFoldDB" id="A0ABD3N7S1"/>
<proteinExistence type="inferred from homology"/>
<evidence type="ECO:0000256" key="5">
    <source>
        <dbReference type="ARBA" id="ARBA00022691"/>
    </source>
</evidence>
<dbReference type="GO" id="GO:0005759">
    <property type="term" value="C:mitochondrial matrix"/>
    <property type="evidence" value="ECO:0007669"/>
    <property type="project" value="UniProtKB-SubCell"/>
</dbReference>
<dbReference type="GO" id="GO:0070901">
    <property type="term" value="P:mitochondrial tRNA methylation"/>
    <property type="evidence" value="ECO:0007669"/>
    <property type="project" value="UniProtKB-ARBA"/>
</dbReference>
<evidence type="ECO:0000256" key="10">
    <source>
        <dbReference type="HAMAP-Rule" id="MF_03152"/>
    </source>
</evidence>
<evidence type="ECO:0000256" key="2">
    <source>
        <dbReference type="ARBA" id="ARBA00022490"/>
    </source>
</evidence>
<feature type="binding site" evidence="10">
    <location>
        <begin position="465"/>
        <end position="466"/>
    </location>
    <ligand>
        <name>S-adenosyl-L-methionine</name>
        <dbReference type="ChEBI" id="CHEBI:59789"/>
    </ligand>
</feature>
<comment type="similarity">
    <text evidence="1">Belongs to the class I-like SAM-binding methyltransferase superfamily. TRM5/TYW2 family.</text>
</comment>
<evidence type="ECO:0000256" key="8">
    <source>
        <dbReference type="ARBA" id="ARBA00023242"/>
    </source>
</evidence>
<protein>
    <recommendedName>
        <fullName evidence="10">tRNA (guanine(37)-N1)-methyltransferase</fullName>
        <ecNumber evidence="10">2.1.1.228</ecNumber>
    </recommendedName>
    <alternativeName>
        <fullName evidence="10">M1G-methyltransferase</fullName>
    </alternativeName>
    <alternativeName>
        <fullName evidence="10">tRNA [GM37] methyltransferase</fullName>
    </alternativeName>
    <alternativeName>
        <fullName evidence="10">tRNA methyltransferase 5 homolog</fullName>
    </alternativeName>
</protein>
<keyword evidence="5 10" id="KW-0949">S-adenosyl-L-methionine</keyword>
<keyword evidence="4 10" id="KW-0808">Transferase</keyword>
<dbReference type="PROSITE" id="PS51684">
    <property type="entry name" value="SAM_MT_TRM5_TYW2"/>
    <property type="match status" value="1"/>
</dbReference>
<dbReference type="PANTHER" id="PTHR23245:SF36">
    <property type="entry name" value="TRNA (GUANINE(37)-N1)-METHYLTRANSFERASE"/>
    <property type="match status" value="1"/>
</dbReference>
<keyword evidence="2 10" id="KW-0963">Cytoplasm</keyword>
<dbReference type="PANTHER" id="PTHR23245">
    <property type="entry name" value="TRNA METHYLTRANSFERASE"/>
    <property type="match status" value="1"/>
</dbReference>
<organism evidence="13 14">
    <name type="scientific">Discostella pseudostelligera</name>
    <dbReference type="NCBI Taxonomy" id="259834"/>
    <lineage>
        <taxon>Eukaryota</taxon>
        <taxon>Sar</taxon>
        <taxon>Stramenopiles</taxon>
        <taxon>Ochrophyta</taxon>
        <taxon>Bacillariophyta</taxon>
        <taxon>Coscinodiscophyceae</taxon>
        <taxon>Thalassiosirophycidae</taxon>
        <taxon>Stephanodiscales</taxon>
        <taxon>Stephanodiscaceae</taxon>
        <taxon>Discostella</taxon>
    </lineage>
</organism>
<accession>A0ABD3N7S1</accession>
<dbReference type="HAMAP" id="MF_03152">
    <property type="entry name" value="TRM5"/>
    <property type="match status" value="1"/>
</dbReference>
<dbReference type="EC" id="2.1.1.228" evidence="10"/>
<dbReference type="EMBL" id="JALLBG020000024">
    <property type="protein sequence ID" value="KAL3771398.1"/>
    <property type="molecule type" value="Genomic_DNA"/>
</dbReference>
<dbReference type="InterPro" id="IPR056743">
    <property type="entry name" value="TRM5-TYW2-like_MTfase"/>
</dbReference>
<feature type="binding site" evidence="10">
    <location>
        <position position="515"/>
    </location>
    <ligand>
        <name>S-adenosyl-L-methionine</name>
        <dbReference type="ChEBI" id="CHEBI:59789"/>
    </ligand>
</feature>
<evidence type="ECO:0000256" key="6">
    <source>
        <dbReference type="ARBA" id="ARBA00022694"/>
    </source>
</evidence>
<evidence type="ECO:0000256" key="7">
    <source>
        <dbReference type="ARBA" id="ARBA00023128"/>
    </source>
</evidence>
<keyword evidence="3 10" id="KW-0489">Methyltransferase</keyword>
<feature type="domain" description="SAM-dependent methyltransferase TRM5/TYW2-type" evidence="12">
    <location>
        <begin position="241"/>
        <end position="645"/>
    </location>
</feature>
<keyword evidence="14" id="KW-1185">Reference proteome</keyword>